<dbReference type="PANTHER" id="PTHR13789:SF309">
    <property type="entry name" value="PUTATIVE (AFU_ORTHOLOGUE AFUA_6G14510)-RELATED"/>
    <property type="match status" value="1"/>
</dbReference>
<dbReference type="InterPro" id="IPR036188">
    <property type="entry name" value="FAD/NAD-bd_sf"/>
</dbReference>
<dbReference type="Proteomes" id="UP001218218">
    <property type="component" value="Unassembled WGS sequence"/>
</dbReference>
<dbReference type="InterPro" id="IPR011545">
    <property type="entry name" value="DEAD/DEAH_box_helicase_dom"/>
</dbReference>
<dbReference type="Pfam" id="PF01494">
    <property type="entry name" value="FAD_binding_3"/>
    <property type="match status" value="1"/>
</dbReference>
<dbReference type="Pfam" id="PF00270">
    <property type="entry name" value="DEAD"/>
    <property type="match status" value="1"/>
</dbReference>
<evidence type="ECO:0000256" key="2">
    <source>
        <dbReference type="ARBA" id="ARBA00022630"/>
    </source>
</evidence>
<dbReference type="InterPro" id="IPR002938">
    <property type="entry name" value="FAD-bd"/>
</dbReference>
<feature type="domain" description="FAD-binding" evidence="7">
    <location>
        <begin position="203"/>
        <end position="241"/>
    </location>
</feature>
<proteinExistence type="inferred from homology"/>
<evidence type="ECO:0008006" key="10">
    <source>
        <dbReference type="Google" id="ProtNLM"/>
    </source>
</evidence>
<protein>
    <recommendedName>
        <fullName evidence="10">FAD-binding domain-containing protein</fullName>
    </recommendedName>
</protein>
<dbReference type="GO" id="GO:0071949">
    <property type="term" value="F:FAD binding"/>
    <property type="evidence" value="ECO:0007669"/>
    <property type="project" value="InterPro"/>
</dbReference>
<keyword evidence="5" id="KW-0503">Monooxygenase</keyword>
<dbReference type="SUPFAM" id="SSF51905">
    <property type="entry name" value="FAD/NAD(P)-binding domain"/>
    <property type="match status" value="1"/>
</dbReference>
<dbReference type="Gene3D" id="3.40.50.300">
    <property type="entry name" value="P-loop containing nucleotide triphosphate hydrolases"/>
    <property type="match status" value="1"/>
</dbReference>
<organism evidence="8 9">
    <name type="scientific">Mycena albidolilacea</name>
    <dbReference type="NCBI Taxonomy" id="1033008"/>
    <lineage>
        <taxon>Eukaryota</taxon>
        <taxon>Fungi</taxon>
        <taxon>Dikarya</taxon>
        <taxon>Basidiomycota</taxon>
        <taxon>Agaricomycotina</taxon>
        <taxon>Agaricomycetes</taxon>
        <taxon>Agaricomycetidae</taxon>
        <taxon>Agaricales</taxon>
        <taxon>Marasmiineae</taxon>
        <taxon>Mycenaceae</taxon>
        <taxon>Mycena</taxon>
    </lineage>
</organism>
<evidence type="ECO:0000259" key="7">
    <source>
        <dbReference type="Pfam" id="PF01494"/>
    </source>
</evidence>
<dbReference type="GO" id="GO:0005524">
    <property type="term" value="F:ATP binding"/>
    <property type="evidence" value="ECO:0007669"/>
    <property type="project" value="InterPro"/>
</dbReference>
<gene>
    <name evidence="8" type="ORF">DFH08DRAFT_1027774</name>
</gene>
<dbReference type="GO" id="GO:0004497">
    <property type="term" value="F:monooxygenase activity"/>
    <property type="evidence" value="ECO:0007669"/>
    <property type="project" value="UniProtKB-KW"/>
</dbReference>
<dbReference type="GO" id="GO:0003676">
    <property type="term" value="F:nucleic acid binding"/>
    <property type="evidence" value="ECO:0007669"/>
    <property type="project" value="InterPro"/>
</dbReference>
<keyword evidence="4" id="KW-0560">Oxidoreductase</keyword>
<evidence type="ECO:0000256" key="5">
    <source>
        <dbReference type="ARBA" id="ARBA00023033"/>
    </source>
</evidence>
<feature type="domain" description="DEAD/DEAH-box helicase" evidence="6">
    <location>
        <begin position="30"/>
        <end position="192"/>
    </location>
</feature>
<comment type="similarity">
    <text evidence="1">Belongs to the paxM FAD-dependent monooxygenase family.</text>
</comment>
<dbReference type="InterPro" id="IPR027417">
    <property type="entry name" value="P-loop_NTPase"/>
</dbReference>
<comment type="caution">
    <text evidence="8">The sequence shown here is derived from an EMBL/GenBank/DDBJ whole genome shotgun (WGS) entry which is preliminary data.</text>
</comment>
<evidence type="ECO:0000313" key="8">
    <source>
        <dbReference type="EMBL" id="KAJ7325812.1"/>
    </source>
</evidence>
<dbReference type="PANTHER" id="PTHR13789">
    <property type="entry name" value="MONOOXYGENASE"/>
    <property type="match status" value="1"/>
</dbReference>
<reference evidence="8" key="1">
    <citation type="submission" date="2023-03" db="EMBL/GenBank/DDBJ databases">
        <title>Massive genome expansion in bonnet fungi (Mycena s.s.) driven by repeated elements and novel gene families across ecological guilds.</title>
        <authorList>
            <consortium name="Lawrence Berkeley National Laboratory"/>
            <person name="Harder C.B."/>
            <person name="Miyauchi S."/>
            <person name="Viragh M."/>
            <person name="Kuo A."/>
            <person name="Thoen E."/>
            <person name="Andreopoulos B."/>
            <person name="Lu D."/>
            <person name="Skrede I."/>
            <person name="Drula E."/>
            <person name="Henrissat B."/>
            <person name="Morin E."/>
            <person name="Kohler A."/>
            <person name="Barry K."/>
            <person name="LaButti K."/>
            <person name="Morin E."/>
            <person name="Salamov A."/>
            <person name="Lipzen A."/>
            <person name="Mereny Z."/>
            <person name="Hegedus B."/>
            <person name="Baldrian P."/>
            <person name="Stursova M."/>
            <person name="Weitz H."/>
            <person name="Taylor A."/>
            <person name="Grigoriev I.V."/>
            <person name="Nagy L.G."/>
            <person name="Martin F."/>
            <person name="Kauserud H."/>
        </authorList>
    </citation>
    <scope>NUCLEOTIDE SEQUENCE</scope>
    <source>
        <strain evidence="8">CBHHK002</strain>
    </source>
</reference>
<dbReference type="InterPro" id="IPR050493">
    <property type="entry name" value="FAD-dep_Monooxygenase_BioMet"/>
</dbReference>
<name>A0AAD6ZJ40_9AGAR</name>
<dbReference type="AlphaFoldDB" id="A0AAD6ZJ40"/>
<keyword evidence="9" id="KW-1185">Reference proteome</keyword>
<evidence type="ECO:0000256" key="4">
    <source>
        <dbReference type="ARBA" id="ARBA00023002"/>
    </source>
</evidence>
<evidence type="ECO:0000256" key="3">
    <source>
        <dbReference type="ARBA" id="ARBA00022827"/>
    </source>
</evidence>
<evidence type="ECO:0000313" key="9">
    <source>
        <dbReference type="Proteomes" id="UP001218218"/>
    </source>
</evidence>
<keyword evidence="2" id="KW-0285">Flavoprotein</keyword>
<dbReference type="EMBL" id="JARIHO010000043">
    <property type="protein sequence ID" value="KAJ7325812.1"/>
    <property type="molecule type" value="Genomic_DNA"/>
</dbReference>
<keyword evidence="3" id="KW-0274">FAD</keyword>
<dbReference type="SUPFAM" id="SSF52540">
    <property type="entry name" value="P-loop containing nucleoside triphosphate hydrolases"/>
    <property type="match status" value="1"/>
</dbReference>
<accession>A0AAD6ZJ40</accession>
<evidence type="ECO:0000259" key="6">
    <source>
        <dbReference type="Pfam" id="PF00270"/>
    </source>
</evidence>
<evidence type="ECO:0000256" key="1">
    <source>
        <dbReference type="ARBA" id="ARBA00007992"/>
    </source>
</evidence>
<sequence length="327" mass="36232">MERTVQTNKITLNKLPERSEGISCGLYLWQLKLVVRIHDGGDIFCRIATGGGKSALFSVPIIILEEVARRPNLYPDLPVRLLPVRLVITPTKGLAANIVLELKKLNVPAFPYCHETVTEAHIAGRNLVHDIRNCKTWNIICVDPDHLREKAWRQISAFDVFRANIVYGCADEAHLINTWGTEFHPKFGHIGAATTRECSRSGEAERVCLVGDVAHALPPNGQGSTMAFEDAAYLARLLAAHSLDAPRDVARLRIERVHTLAHGTGGAKGGTATGWKYMLKKWGMVAYFAWNGYELQDERILGYDVTKEEVGVPHNQVLVLVLACEAL</sequence>